<sequence>MHPACSAITLGRPAVQFEFSLFILLLFFPPIFRYHLTATGLDLTTVLCLLCRVICTATAEGHELARRQRDTNNNNNNNK</sequence>
<dbReference type="InParanoid" id="A0A317XJX4"/>
<protein>
    <submittedName>
        <fullName evidence="1">Uncharacterized protein</fullName>
    </submittedName>
</protein>
<organism evidence="1 2">
    <name type="scientific">Testicularia cyperi</name>
    <dbReference type="NCBI Taxonomy" id="1882483"/>
    <lineage>
        <taxon>Eukaryota</taxon>
        <taxon>Fungi</taxon>
        <taxon>Dikarya</taxon>
        <taxon>Basidiomycota</taxon>
        <taxon>Ustilaginomycotina</taxon>
        <taxon>Ustilaginomycetes</taxon>
        <taxon>Ustilaginales</taxon>
        <taxon>Anthracoideaceae</taxon>
        <taxon>Testicularia</taxon>
    </lineage>
</organism>
<dbReference type="Proteomes" id="UP000246740">
    <property type="component" value="Unassembled WGS sequence"/>
</dbReference>
<proteinExistence type="predicted"/>
<evidence type="ECO:0000313" key="2">
    <source>
        <dbReference type="Proteomes" id="UP000246740"/>
    </source>
</evidence>
<keyword evidence="2" id="KW-1185">Reference proteome</keyword>
<dbReference type="EMBL" id="KZ819202">
    <property type="protein sequence ID" value="PWY97778.1"/>
    <property type="molecule type" value="Genomic_DNA"/>
</dbReference>
<gene>
    <name evidence="1" type="ORF">BCV70DRAFT_45379</name>
</gene>
<name>A0A317XJX4_9BASI</name>
<evidence type="ECO:0000313" key="1">
    <source>
        <dbReference type="EMBL" id="PWY97778.1"/>
    </source>
</evidence>
<accession>A0A317XJX4</accession>
<dbReference type="AlphaFoldDB" id="A0A317XJX4"/>
<reference evidence="1 2" key="1">
    <citation type="journal article" date="2018" name="Mol. Biol. Evol.">
        <title>Broad Genomic Sampling Reveals a Smut Pathogenic Ancestry of the Fungal Clade Ustilaginomycotina.</title>
        <authorList>
            <person name="Kijpornyongpan T."/>
            <person name="Mondo S.J."/>
            <person name="Barry K."/>
            <person name="Sandor L."/>
            <person name="Lee J."/>
            <person name="Lipzen A."/>
            <person name="Pangilinan J."/>
            <person name="LaButti K."/>
            <person name="Hainaut M."/>
            <person name="Henrissat B."/>
            <person name="Grigoriev I.V."/>
            <person name="Spatafora J.W."/>
            <person name="Aime M.C."/>
        </authorList>
    </citation>
    <scope>NUCLEOTIDE SEQUENCE [LARGE SCALE GENOMIC DNA]</scope>
    <source>
        <strain evidence="1 2">MCA 3645</strain>
    </source>
</reference>